<feature type="compositionally biased region" description="Polar residues" evidence="1">
    <location>
        <begin position="21"/>
        <end position="31"/>
    </location>
</feature>
<feature type="compositionally biased region" description="Polar residues" evidence="1">
    <location>
        <begin position="54"/>
        <end position="78"/>
    </location>
</feature>
<name>A0A1D8NN25_YARLL</name>
<proteinExistence type="predicted"/>
<accession>A0A1D8NN25</accession>
<evidence type="ECO:0000313" key="2">
    <source>
        <dbReference type="EMBL" id="AOW07045.1"/>
    </source>
</evidence>
<dbReference type="EMBL" id="CP017558">
    <property type="protein sequence ID" value="AOW07045.1"/>
    <property type="molecule type" value="Genomic_DNA"/>
</dbReference>
<dbReference type="Proteomes" id="UP000182444">
    <property type="component" value="Chromosome 1F"/>
</dbReference>
<evidence type="ECO:0000256" key="1">
    <source>
        <dbReference type="SAM" id="MobiDB-lite"/>
    </source>
</evidence>
<reference evidence="2 3" key="1">
    <citation type="journal article" date="2016" name="PLoS ONE">
        <title>Sequence Assembly of Yarrowia lipolytica Strain W29/CLIB89 Shows Transposable Element Diversity.</title>
        <authorList>
            <person name="Magnan C."/>
            <person name="Yu J."/>
            <person name="Chang I."/>
            <person name="Jahn E."/>
            <person name="Kanomata Y."/>
            <person name="Wu J."/>
            <person name="Zeller M."/>
            <person name="Oakes M."/>
            <person name="Baldi P."/>
            <person name="Sandmeyer S."/>
        </authorList>
    </citation>
    <scope>NUCLEOTIDE SEQUENCE [LARGE SCALE GENOMIC DNA]</scope>
    <source>
        <strain evidence="3">CLIB89(W29)</strain>
    </source>
</reference>
<organism evidence="2 3">
    <name type="scientific">Yarrowia lipolytica</name>
    <name type="common">Candida lipolytica</name>
    <dbReference type="NCBI Taxonomy" id="4952"/>
    <lineage>
        <taxon>Eukaryota</taxon>
        <taxon>Fungi</taxon>
        <taxon>Dikarya</taxon>
        <taxon>Ascomycota</taxon>
        <taxon>Saccharomycotina</taxon>
        <taxon>Dipodascomycetes</taxon>
        <taxon>Dipodascales</taxon>
        <taxon>Dipodascales incertae sedis</taxon>
        <taxon>Yarrowia</taxon>
    </lineage>
</organism>
<protein>
    <submittedName>
        <fullName evidence="2">Uncharacterized protein</fullName>
    </submittedName>
</protein>
<sequence length="100" mass="11458">MIAVNLVWTGPSHPPTRTRENQNQNQYTAETSKSKSAERATSWPPDEPHRTAPCRTSLNLKLRSKPNSQPNSTHSALPTQPPNKKLPLWSSYMRDRHETW</sequence>
<dbReference type="VEuPathDB" id="FungiDB:YALI1_F16177g"/>
<dbReference type="AlphaFoldDB" id="A0A1D8NN25"/>
<evidence type="ECO:0000313" key="3">
    <source>
        <dbReference type="Proteomes" id="UP000182444"/>
    </source>
</evidence>
<gene>
    <name evidence="2" type="ORF">YALI1_F16177g</name>
</gene>
<dbReference type="GeneID" id="94583932"/>
<dbReference type="RefSeq" id="XP_068139448.1">
    <property type="nucleotide sequence ID" value="XM_068283347.1"/>
</dbReference>
<feature type="region of interest" description="Disordered" evidence="1">
    <location>
        <begin position="1"/>
        <end position="100"/>
    </location>
</feature>